<dbReference type="Proteomes" id="UP000279962">
    <property type="component" value="Chromosome"/>
</dbReference>
<dbReference type="EMBL" id="CP033133">
    <property type="protein sequence ID" value="AYO52952.1"/>
    <property type="molecule type" value="Genomic_DNA"/>
</dbReference>
<name>A0A3G2SZ39_9GAMM</name>
<gene>
    <name evidence="1" type="ORF">CDG68_04390</name>
</gene>
<sequence>MNLFQNTLAVTAILSCLTLSACHQKNNSTEQHSKSQEKTQPTPTKALNCFSDTKDILSKIDQKSSIQQLTAANTALKKCVPELNHAQIYQLIDHSHLMYQRFLTTTSGDEAMQGLNAYGYAKDYPKNAQDLGQGDAATIKKTLPQRDQYLMDQVGKQYIQFLDIGEGYFELKQHPQYAVDMFTAYLPKDEAVFIQRMAKDNANILYSDSAIAISGQALAERALFWENYIKQYPKSKYRKDAELLFNEYKYLIFIGSENSPAFSFYNHRFTIQPDTQQALDWLETQPDTQLVLSAQFYREALAEPAPKLNDQQDSFNFIKQYMSLESRNDQRDCHHHVLCEDISY</sequence>
<organism evidence="1 2">
    <name type="scientific">Acinetobacter wuhouensis</name>
    <dbReference type="NCBI Taxonomy" id="1879050"/>
    <lineage>
        <taxon>Bacteria</taxon>
        <taxon>Pseudomonadati</taxon>
        <taxon>Pseudomonadota</taxon>
        <taxon>Gammaproteobacteria</taxon>
        <taxon>Moraxellales</taxon>
        <taxon>Moraxellaceae</taxon>
        <taxon>Acinetobacter</taxon>
    </lineage>
</organism>
<dbReference type="RefSeq" id="WP_087552810.1">
    <property type="nucleotide sequence ID" value="NZ_CP033133.1"/>
</dbReference>
<evidence type="ECO:0000313" key="2">
    <source>
        <dbReference type="Proteomes" id="UP000279962"/>
    </source>
</evidence>
<dbReference type="AlphaFoldDB" id="A0A3G2SZ39"/>
<evidence type="ECO:0000313" key="1">
    <source>
        <dbReference type="EMBL" id="AYO52952.1"/>
    </source>
</evidence>
<proteinExistence type="predicted"/>
<reference evidence="1 2" key="1">
    <citation type="submission" date="2018-10" db="EMBL/GenBank/DDBJ databases">
        <title>The complete genome of Acinetobacter wuhouensis strain WCHAW010062.</title>
        <authorList>
            <person name="Hu Y."/>
            <person name="Long H."/>
            <person name="Feng Y."/>
            <person name="Zong Z."/>
        </authorList>
    </citation>
    <scope>NUCLEOTIDE SEQUENCE [LARGE SCALE GENOMIC DNA]</scope>
    <source>
        <strain evidence="1 2">WCHAW010062</strain>
    </source>
</reference>
<accession>A0A3G2SZ39</accession>
<protein>
    <submittedName>
        <fullName evidence="1">Uncharacterized protein</fullName>
    </submittedName>
</protein>